<dbReference type="Proteomes" id="UP000187283">
    <property type="component" value="Unassembled WGS sequence"/>
</dbReference>
<keyword evidence="3 6" id="KW-0812">Transmembrane</keyword>
<feature type="transmembrane region" description="Helical" evidence="6">
    <location>
        <begin position="176"/>
        <end position="200"/>
    </location>
</feature>
<evidence type="ECO:0000256" key="1">
    <source>
        <dbReference type="ARBA" id="ARBA00004141"/>
    </source>
</evidence>
<dbReference type="STRING" id="133412.A0A1R1XR69"/>
<keyword evidence="8" id="KW-1185">Reference proteome</keyword>
<feature type="transmembrane region" description="Helical" evidence="6">
    <location>
        <begin position="140"/>
        <end position="164"/>
    </location>
</feature>
<dbReference type="SUPFAM" id="SSF103473">
    <property type="entry name" value="MFS general substrate transporter"/>
    <property type="match status" value="1"/>
</dbReference>
<evidence type="ECO:0000256" key="3">
    <source>
        <dbReference type="ARBA" id="ARBA00022692"/>
    </source>
</evidence>
<dbReference type="Pfam" id="PF07690">
    <property type="entry name" value="MFS_1"/>
    <property type="match status" value="1"/>
</dbReference>
<feature type="transmembrane region" description="Helical" evidence="6">
    <location>
        <begin position="114"/>
        <end position="133"/>
    </location>
</feature>
<feature type="transmembrane region" description="Helical" evidence="6">
    <location>
        <begin position="430"/>
        <end position="455"/>
    </location>
</feature>
<evidence type="ECO:0000313" key="8">
    <source>
        <dbReference type="Proteomes" id="UP000187283"/>
    </source>
</evidence>
<protein>
    <submittedName>
        <fullName evidence="7">Putative transporter</fullName>
    </submittedName>
</protein>
<evidence type="ECO:0000256" key="6">
    <source>
        <dbReference type="SAM" id="Phobius"/>
    </source>
</evidence>
<feature type="transmembrane region" description="Helical" evidence="6">
    <location>
        <begin position="366"/>
        <end position="385"/>
    </location>
</feature>
<evidence type="ECO:0000313" key="7">
    <source>
        <dbReference type="EMBL" id="OMJ17140.1"/>
    </source>
</evidence>
<reference evidence="7 8" key="1">
    <citation type="submission" date="2017-01" db="EMBL/GenBank/DDBJ databases">
        <authorList>
            <person name="Mah S.A."/>
            <person name="Swanson W.J."/>
            <person name="Moy G.W."/>
            <person name="Vacquier V.D."/>
        </authorList>
    </citation>
    <scope>NUCLEOTIDE SEQUENCE [LARGE SCALE GENOMIC DNA]</scope>
    <source>
        <strain evidence="7 8">GSMNP</strain>
    </source>
</reference>
<keyword evidence="2" id="KW-0813">Transport</keyword>
<name>A0A1R1XR69_9FUNG</name>
<sequence length="491" mass="54440">MGKASESYINDDLELNEKSDLKINVAAELTEDEKNLIKVCLRKMDIRILPIVILIYICALMDRSNIGSALVNGLRDGLKLNNTEEGNVTSMFYVFYILCETPSNVLLKKFKPHVWFAFIGCGWSIACIGLAFVKTGTLFVILRCILGALEAGLTPGIVGYFAYWYTRSEIGYRMTLFFTAVPISGIIGSPLAGAFASLDMSKSLKFMKFQNIFFLEGILTLAICAASFFLIRDYPDQANFFTAEEKELVVRRLKREQGMASETHATFKQTLHTMLDWKMWTFAVIFYGLNNAYVVLGIFAPTLIRSFGYSGIQSTYLAIIPNAAGLFGTMFVLSQVDKKSYVMLIILNSCISIIGYSVASFGKGSILRLIFVGVAGFGAMANIPLSLSWMSVNQGGIYKGMIASALVVSFGSICGVVSPRLYVEKFKPKYLAGNLLTIGTIVLSVILSILLAIYFNSKNKQRDSNPVDVSHLSELEQRNLNDAHPNFRYKL</sequence>
<feature type="transmembrane region" description="Helical" evidence="6">
    <location>
        <begin position="48"/>
        <end position="66"/>
    </location>
</feature>
<feature type="transmembrane region" description="Helical" evidence="6">
    <location>
        <begin position="212"/>
        <end position="231"/>
    </location>
</feature>
<feature type="transmembrane region" description="Helical" evidence="6">
    <location>
        <begin position="279"/>
        <end position="304"/>
    </location>
</feature>
<organism evidence="7 8">
    <name type="scientific">Smittium culicis</name>
    <dbReference type="NCBI Taxonomy" id="133412"/>
    <lineage>
        <taxon>Eukaryota</taxon>
        <taxon>Fungi</taxon>
        <taxon>Fungi incertae sedis</taxon>
        <taxon>Zoopagomycota</taxon>
        <taxon>Kickxellomycotina</taxon>
        <taxon>Harpellomycetes</taxon>
        <taxon>Harpellales</taxon>
        <taxon>Legeriomycetaceae</taxon>
        <taxon>Smittium</taxon>
    </lineage>
</organism>
<comment type="subcellular location">
    <subcellularLocation>
        <location evidence="1">Membrane</location>
        <topology evidence="1">Multi-pass membrane protein</topology>
    </subcellularLocation>
</comment>
<keyword evidence="4 6" id="KW-1133">Transmembrane helix</keyword>
<dbReference type="OrthoDB" id="2962993at2759"/>
<gene>
    <name evidence="7" type="ORF">AYI70_g6171</name>
</gene>
<dbReference type="Gene3D" id="1.20.1250.20">
    <property type="entry name" value="MFS general substrate transporter like domains"/>
    <property type="match status" value="1"/>
</dbReference>
<feature type="transmembrane region" description="Helical" evidence="6">
    <location>
        <begin position="316"/>
        <end position="334"/>
    </location>
</feature>
<dbReference type="GO" id="GO:0016020">
    <property type="term" value="C:membrane"/>
    <property type="evidence" value="ECO:0007669"/>
    <property type="project" value="UniProtKB-SubCell"/>
</dbReference>
<dbReference type="InterPro" id="IPR011701">
    <property type="entry name" value="MFS"/>
</dbReference>
<proteinExistence type="predicted"/>
<dbReference type="FunFam" id="1.20.1250.20:FF:000018">
    <property type="entry name" value="MFS transporter permease"/>
    <property type="match status" value="1"/>
</dbReference>
<dbReference type="PANTHER" id="PTHR43791:SF36">
    <property type="entry name" value="TRANSPORTER, PUTATIVE (AFU_ORTHOLOGUE AFUA_6G08340)-RELATED"/>
    <property type="match status" value="1"/>
</dbReference>
<dbReference type="PANTHER" id="PTHR43791">
    <property type="entry name" value="PERMEASE-RELATED"/>
    <property type="match status" value="1"/>
</dbReference>
<evidence type="ECO:0000256" key="2">
    <source>
        <dbReference type="ARBA" id="ARBA00022448"/>
    </source>
</evidence>
<feature type="transmembrane region" description="Helical" evidence="6">
    <location>
        <begin position="340"/>
        <end position="359"/>
    </location>
</feature>
<dbReference type="AlphaFoldDB" id="A0A1R1XR69"/>
<keyword evidence="5 6" id="KW-0472">Membrane</keyword>
<comment type="caution">
    <text evidence="7">The sequence shown here is derived from an EMBL/GenBank/DDBJ whole genome shotgun (WGS) entry which is preliminary data.</text>
</comment>
<accession>A0A1R1XR69</accession>
<evidence type="ECO:0000256" key="4">
    <source>
        <dbReference type="ARBA" id="ARBA00022989"/>
    </source>
</evidence>
<dbReference type="InterPro" id="IPR036259">
    <property type="entry name" value="MFS_trans_sf"/>
</dbReference>
<evidence type="ECO:0000256" key="5">
    <source>
        <dbReference type="ARBA" id="ARBA00023136"/>
    </source>
</evidence>
<dbReference type="EMBL" id="LSSN01002130">
    <property type="protein sequence ID" value="OMJ17140.1"/>
    <property type="molecule type" value="Genomic_DNA"/>
</dbReference>
<feature type="transmembrane region" description="Helical" evidence="6">
    <location>
        <begin position="397"/>
        <end position="418"/>
    </location>
</feature>
<dbReference type="GO" id="GO:0022857">
    <property type="term" value="F:transmembrane transporter activity"/>
    <property type="evidence" value="ECO:0007669"/>
    <property type="project" value="InterPro"/>
</dbReference>